<evidence type="ECO:0000256" key="3">
    <source>
        <dbReference type="ARBA" id="ARBA00022692"/>
    </source>
</evidence>
<feature type="transmembrane region" description="Helical" evidence="7">
    <location>
        <begin position="24"/>
        <end position="43"/>
    </location>
</feature>
<feature type="transmembrane region" description="Helical" evidence="7">
    <location>
        <begin position="281"/>
        <end position="305"/>
    </location>
</feature>
<dbReference type="Proteomes" id="UP001367508">
    <property type="component" value="Unassembled WGS sequence"/>
</dbReference>
<dbReference type="PANTHER" id="PTHR22950:SF698">
    <property type="entry name" value="AMINO ACID TRANSPORTER TRANSMEMBRANE DOMAIN-CONTAINING PROTEIN"/>
    <property type="match status" value="1"/>
</dbReference>
<comment type="subcellular location">
    <subcellularLocation>
        <location evidence="1">Membrane</location>
        <topology evidence="1">Multi-pass membrane protein</topology>
    </subcellularLocation>
</comment>
<evidence type="ECO:0000256" key="1">
    <source>
        <dbReference type="ARBA" id="ARBA00004141"/>
    </source>
</evidence>
<proteinExistence type="predicted"/>
<feature type="domain" description="Amino acid transporter transmembrane" evidence="8">
    <location>
        <begin position="18"/>
        <end position="396"/>
    </location>
</feature>
<feature type="transmembrane region" description="Helical" evidence="7">
    <location>
        <begin position="345"/>
        <end position="364"/>
    </location>
</feature>
<reference evidence="9 10" key="1">
    <citation type="submission" date="2024-01" db="EMBL/GenBank/DDBJ databases">
        <title>The genomes of 5 underutilized Papilionoideae crops provide insights into root nodulation and disease resistanc.</title>
        <authorList>
            <person name="Jiang F."/>
        </authorList>
    </citation>
    <scope>NUCLEOTIDE SEQUENCE [LARGE SCALE GENOMIC DNA]</scope>
    <source>
        <strain evidence="9">LVBAO_FW01</strain>
        <tissue evidence="9">Leaves</tissue>
    </source>
</reference>
<evidence type="ECO:0000313" key="9">
    <source>
        <dbReference type="EMBL" id="KAK7307104.1"/>
    </source>
</evidence>
<dbReference type="GO" id="GO:0005774">
    <property type="term" value="C:vacuolar membrane"/>
    <property type="evidence" value="ECO:0007669"/>
    <property type="project" value="TreeGrafter"/>
</dbReference>
<evidence type="ECO:0000256" key="2">
    <source>
        <dbReference type="ARBA" id="ARBA00022448"/>
    </source>
</evidence>
<keyword evidence="3 7" id="KW-0812">Transmembrane</keyword>
<evidence type="ECO:0000256" key="4">
    <source>
        <dbReference type="ARBA" id="ARBA00022970"/>
    </source>
</evidence>
<gene>
    <name evidence="9" type="ORF">VNO77_39870</name>
</gene>
<evidence type="ECO:0000256" key="6">
    <source>
        <dbReference type="ARBA" id="ARBA00023136"/>
    </source>
</evidence>
<dbReference type="AlphaFoldDB" id="A0AAN9K0T9"/>
<dbReference type="PANTHER" id="PTHR22950">
    <property type="entry name" value="AMINO ACID TRANSPORTER"/>
    <property type="match status" value="1"/>
</dbReference>
<evidence type="ECO:0000256" key="7">
    <source>
        <dbReference type="SAM" id="Phobius"/>
    </source>
</evidence>
<organism evidence="9 10">
    <name type="scientific">Canavalia gladiata</name>
    <name type="common">Sword bean</name>
    <name type="synonym">Dolichos gladiatus</name>
    <dbReference type="NCBI Taxonomy" id="3824"/>
    <lineage>
        <taxon>Eukaryota</taxon>
        <taxon>Viridiplantae</taxon>
        <taxon>Streptophyta</taxon>
        <taxon>Embryophyta</taxon>
        <taxon>Tracheophyta</taxon>
        <taxon>Spermatophyta</taxon>
        <taxon>Magnoliopsida</taxon>
        <taxon>eudicotyledons</taxon>
        <taxon>Gunneridae</taxon>
        <taxon>Pentapetalae</taxon>
        <taxon>rosids</taxon>
        <taxon>fabids</taxon>
        <taxon>Fabales</taxon>
        <taxon>Fabaceae</taxon>
        <taxon>Papilionoideae</taxon>
        <taxon>50 kb inversion clade</taxon>
        <taxon>NPAAA clade</taxon>
        <taxon>indigoferoid/millettioid clade</taxon>
        <taxon>Phaseoleae</taxon>
        <taxon>Canavalia</taxon>
    </lineage>
</organism>
<comment type="caution">
    <text evidence="9">The sequence shown here is derived from an EMBL/GenBank/DDBJ whole genome shotgun (WGS) entry which is preliminary data.</text>
</comment>
<feature type="transmembrane region" description="Helical" evidence="7">
    <location>
        <begin position="317"/>
        <end position="339"/>
    </location>
</feature>
<name>A0AAN9K0T9_CANGL</name>
<sequence>MENQSQLQVPHLEQPNRGTTWLKTYFNGLNSLLGVGILSTPYALSQGGWLSLTLLIFVAMACWYTGLLLQRCLDQHPQIKSFPDIGNAAFGYIGRAIVATFMYLELYLVAVEFLILGGDSLQHLFPNMNFTVGPLRIEGKTAFILPISLLILPTTWLRSFGVLAYISASGVLCSLILISCVIWMGAVDGVGFHERGQLMKLGGLPASISLFNFCYSAHAVFPTLYNSMRDKSQFYKVLLFCFVTSTLEYGFMAIIGYLMFGDYSNSEVILNLSMKKISTSISIYTTVFITVAKYPIIVAPIVIAIEDTLHSHKNRLVSILIRTIIVLSTMLVAIFVPFFGYVMEFIGASSGVTLAWLLPCLCYLKINVGAQGHGLEFMVIVGIIVVGSIIGIIGVYTSPSTMLTTKSHLHKKTKDEMCTDKPTCKINQAYIQNAVHA</sequence>
<dbReference type="InterPro" id="IPR013057">
    <property type="entry name" value="AA_transpt_TM"/>
</dbReference>
<feature type="transmembrane region" description="Helical" evidence="7">
    <location>
        <begin position="163"/>
        <end position="186"/>
    </location>
</feature>
<evidence type="ECO:0000259" key="8">
    <source>
        <dbReference type="Pfam" id="PF01490"/>
    </source>
</evidence>
<feature type="transmembrane region" description="Helical" evidence="7">
    <location>
        <begin position="90"/>
        <end position="117"/>
    </location>
</feature>
<dbReference type="EMBL" id="JAYMYQ010000010">
    <property type="protein sequence ID" value="KAK7307104.1"/>
    <property type="molecule type" value="Genomic_DNA"/>
</dbReference>
<feature type="transmembrane region" description="Helical" evidence="7">
    <location>
        <begin position="376"/>
        <end position="396"/>
    </location>
</feature>
<feature type="transmembrane region" description="Helical" evidence="7">
    <location>
        <begin position="206"/>
        <end position="225"/>
    </location>
</feature>
<feature type="transmembrane region" description="Helical" evidence="7">
    <location>
        <begin position="49"/>
        <end position="69"/>
    </location>
</feature>
<keyword evidence="4" id="KW-0029">Amino-acid transport</keyword>
<accession>A0AAN9K0T9</accession>
<keyword evidence="5 7" id="KW-1133">Transmembrane helix</keyword>
<keyword evidence="2" id="KW-0813">Transport</keyword>
<feature type="transmembrane region" description="Helical" evidence="7">
    <location>
        <begin position="237"/>
        <end position="261"/>
    </location>
</feature>
<evidence type="ECO:0000313" key="10">
    <source>
        <dbReference type="Proteomes" id="UP001367508"/>
    </source>
</evidence>
<keyword evidence="10" id="KW-1185">Reference proteome</keyword>
<feature type="transmembrane region" description="Helical" evidence="7">
    <location>
        <begin position="137"/>
        <end position="156"/>
    </location>
</feature>
<keyword evidence="6 7" id="KW-0472">Membrane</keyword>
<evidence type="ECO:0000256" key="5">
    <source>
        <dbReference type="ARBA" id="ARBA00022989"/>
    </source>
</evidence>
<dbReference type="GO" id="GO:0015179">
    <property type="term" value="F:L-amino acid transmembrane transporter activity"/>
    <property type="evidence" value="ECO:0007669"/>
    <property type="project" value="TreeGrafter"/>
</dbReference>
<dbReference type="Pfam" id="PF01490">
    <property type="entry name" value="Aa_trans"/>
    <property type="match status" value="1"/>
</dbReference>
<protein>
    <recommendedName>
        <fullName evidence="8">Amino acid transporter transmembrane domain-containing protein</fullName>
    </recommendedName>
</protein>